<sequence length="562" mass="63349">MFSLPGASFLFFLLTLSVLALTRTYYKHNLKYTRKIRGPPRPSLLLGSSHPLHISLSTFMLTEGIGHEWIMRNQENFGELEMKWIQEYGAVFRVGGCFGQDVLMLSDPKALKYVLQSGYRFPKSPDVDHFAAAFLGPGVVTAADAAHQRQRKIMNPAFSASQLRQALPLFQSLTSKLINKLKHEIQVGNDAAGRVVNVISWTRKVALDIIAAFRYHFNALDDGASELREALHNVFIESHASPSRLELLYISLWRIGIPKLALKILELITSRSQARVLRFKNYSYRIASEILQKQLKVVENEIDTADKDIVNLLALSYLAEDPDKRMSVDEIYSQLATFTIGGHDTTATTVAWILYGLSLHPFIQNQIREEISQRREHCQGDLDADDYNSLSLLNAVIKETLRLHPFVSTLLRVASQDSVVPLSEPITTSDDSVVWDIPILKGQAFVLSLYAYNRLPSVWGDDADKWNPERFLHPTGIKETNLGTYANLMTFGAGVRSCIGWKYAVMEMQVLVAELLSTFEFSPSEEGLELQHMHGWQIITPVVKGRVHEGEQVPLRVALVKE</sequence>
<dbReference type="GO" id="GO:0016705">
    <property type="term" value="F:oxidoreductase activity, acting on paired donors, with incorporation or reduction of molecular oxygen"/>
    <property type="evidence" value="ECO:0007669"/>
    <property type="project" value="InterPro"/>
</dbReference>
<evidence type="ECO:0000256" key="2">
    <source>
        <dbReference type="ARBA" id="ARBA00004370"/>
    </source>
</evidence>
<dbReference type="SUPFAM" id="SSF48264">
    <property type="entry name" value="Cytochrome P450"/>
    <property type="match status" value="1"/>
</dbReference>
<evidence type="ECO:0000256" key="4">
    <source>
        <dbReference type="ARBA" id="ARBA00010617"/>
    </source>
</evidence>
<feature type="coiled-coil region" evidence="15">
    <location>
        <begin position="288"/>
        <end position="315"/>
    </location>
</feature>
<evidence type="ECO:0000256" key="12">
    <source>
        <dbReference type="ARBA" id="ARBA00023136"/>
    </source>
</evidence>
<comment type="subcellular location">
    <subcellularLocation>
        <location evidence="2">Membrane</location>
    </subcellularLocation>
</comment>
<evidence type="ECO:0000313" key="18">
    <source>
        <dbReference type="Proteomes" id="UP000219338"/>
    </source>
</evidence>
<dbReference type="OrthoDB" id="1470350at2759"/>
<dbReference type="AlphaFoldDB" id="A0A284R8A8"/>
<dbReference type="STRING" id="47428.A0A284R8A8"/>
<keyword evidence="16" id="KW-0732">Signal</keyword>
<feature type="chain" id="PRO_5011995550" description="Cytochrome P450" evidence="16">
    <location>
        <begin position="21"/>
        <end position="562"/>
    </location>
</feature>
<accession>A0A284R8A8</accession>
<keyword evidence="18" id="KW-1185">Reference proteome</keyword>
<evidence type="ECO:0000256" key="14">
    <source>
        <dbReference type="RuleBase" id="RU000461"/>
    </source>
</evidence>
<dbReference type="Proteomes" id="UP000219338">
    <property type="component" value="Unassembled WGS sequence"/>
</dbReference>
<keyword evidence="9 14" id="KW-0560">Oxidoreductase</keyword>
<dbReference type="InterPro" id="IPR017972">
    <property type="entry name" value="Cyt_P450_CS"/>
</dbReference>
<dbReference type="PROSITE" id="PS00086">
    <property type="entry name" value="CYTOCHROME_P450"/>
    <property type="match status" value="1"/>
</dbReference>
<organism evidence="17 18">
    <name type="scientific">Armillaria ostoyae</name>
    <name type="common">Armillaria root rot fungus</name>
    <dbReference type="NCBI Taxonomy" id="47428"/>
    <lineage>
        <taxon>Eukaryota</taxon>
        <taxon>Fungi</taxon>
        <taxon>Dikarya</taxon>
        <taxon>Basidiomycota</taxon>
        <taxon>Agaricomycotina</taxon>
        <taxon>Agaricomycetes</taxon>
        <taxon>Agaricomycetidae</taxon>
        <taxon>Agaricales</taxon>
        <taxon>Marasmiineae</taxon>
        <taxon>Physalacriaceae</taxon>
        <taxon>Armillaria</taxon>
    </lineage>
</organism>
<evidence type="ECO:0000256" key="7">
    <source>
        <dbReference type="ARBA" id="ARBA00022723"/>
    </source>
</evidence>
<protein>
    <recommendedName>
        <fullName evidence="19">Cytochrome P450</fullName>
    </recommendedName>
</protein>
<keyword evidence="12" id="KW-0472">Membrane</keyword>
<evidence type="ECO:0000256" key="5">
    <source>
        <dbReference type="ARBA" id="ARBA00022617"/>
    </source>
</evidence>
<dbReference type="InterPro" id="IPR001128">
    <property type="entry name" value="Cyt_P450"/>
</dbReference>
<keyword evidence="10 13" id="KW-0408">Iron</keyword>
<gene>
    <name evidence="17" type="ORF">ARMOST_08321</name>
</gene>
<evidence type="ECO:0000256" key="13">
    <source>
        <dbReference type="PIRSR" id="PIRSR602403-1"/>
    </source>
</evidence>
<evidence type="ECO:0000256" key="10">
    <source>
        <dbReference type="ARBA" id="ARBA00023004"/>
    </source>
</evidence>
<dbReference type="Gene3D" id="1.10.630.10">
    <property type="entry name" value="Cytochrome P450"/>
    <property type="match status" value="1"/>
</dbReference>
<dbReference type="GO" id="GO:0005506">
    <property type="term" value="F:iron ion binding"/>
    <property type="evidence" value="ECO:0007669"/>
    <property type="project" value="InterPro"/>
</dbReference>
<keyword evidence="8" id="KW-1133">Transmembrane helix</keyword>
<comment type="pathway">
    <text evidence="3">Secondary metabolite biosynthesis; terpenoid biosynthesis.</text>
</comment>
<evidence type="ECO:0000313" key="17">
    <source>
        <dbReference type="EMBL" id="SJL04950.1"/>
    </source>
</evidence>
<evidence type="ECO:0000256" key="16">
    <source>
        <dbReference type="SAM" id="SignalP"/>
    </source>
</evidence>
<keyword evidence="11 14" id="KW-0503">Monooxygenase</keyword>
<evidence type="ECO:0000256" key="8">
    <source>
        <dbReference type="ARBA" id="ARBA00022989"/>
    </source>
</evidence>
<reference evidence="18" key="1">
    <citation type="journal article" date="2017" name="Nat. Ecol. Evol.">
        <title>Genome expansion and lineage-specific genetic innovations in the forest pathogenic fungi Armillaria.</title>
        <authorList>
            <person name="Sipos G."/>
            <person name="Prasanna A.N."/>
            <person name="Walter M.C."/>
            <person name="O'Connor E."/>
            <person name="Balint B."/>
            <person name="Krizsan K."/>
            <person name="Kiss B."/>
            <person name="Hess J."/>
            <person name="Varga T."/>
            <person name="Slot J."/>
            <person name="Riley R."/>
            <person name="Boka B."/>
            <person name="Rigling D."/>
            <person name="Barry K."/>
            <person name="Lee J."/>
            <person name="Mihaltcheva S."/>
            <person name="LaButti K."/>
            <person name="Lipzen A."/>
            <person name="Waldron R."/>
            <person name="Moloney N.M."/>
            <person name="Sperisen C."/>
            <person name="Kredics L."/>
            <person name="Vagvoelgyi C."/>
            <person name="Patrignani A."/>
            <person name="Fitzpatrick D."/>
            <person name="Nagy I."/>
            <person name="Doyle S."/>
            <person name="Anderson J.B."/>
            <person name="Grigoriev I.V."/>
            <person name="Gueldener U."/>
            <person name="Muensterkoetter M."/>
            <person name="Nagy L.G."/>
        </authorList>
    </citation>
    <scope>NUCLEOTIDE SEQUENCE [LARGE SCALE GENOMIC DNA]</scope>
    <source>
        <strain evidence="18">C18/9</strain>
    </source>
</reference>
<dbReference type="EMBL" id="FUEG01000005">
    <property type="protein sequence ID" value="SJL04950.1"/>
    <property type="molecule type" value="Genomic_DNA"/>
</dbReference>
<dbReference type="InterPro" id="IPR050121">
    <property type="entry name" value="Cytochrome_P450_monoxygenase"/>
</dbReference>
<comment type="cofactor">
    <cofactor evidence="1 13">
        <name>heme</name>
        <dbReference type="ChEBI" id="CHEBI:30413"/>
    </cofactor>
</comment>
<comment type="similarity">
    <text evidence="4 14">Belongs to the cytochrome P450 family.</text>
</comment>
<evidence type="ECO:0008006" key="19">
    <source>
        <dbReference type="Google" id="ProtNLM"/>
    </source>
</evidence>
<dbReference type="GO" id="GO:0016020">
    <property type="term" value="C:membrane"/>
    <property type="evidence" value="ECO:0007669"/>
    <property type="project" value="UniProtKB-SubCell"/>
</dbReference>
<keyword evidence="5 13" id="KW-0349">Heme</keyword>
<evidence type="ECO:0000256" key="3">
    <source>
        <dbReference type="ARBA" id="ARBA00004721"/>
    </source>
</evidence>
<dbReference type="PRINTS" id="PR00385">
    <property type="entry name" value="P450"/>
</dbReference>
<keyword evidence="15" id="KW-0175">Coiled coil</keyword>
<feature type="signal peptide" evidence="16">
    <location>
        <begin position="1"/>
        <end position="20"/>
    </location>
</feature>
<evidence type="ECO:0000256" key="6">
    <source>
        <dbReference type="ARBA" id="ARBA00022692"/>
    </source>
</evidence>
<dbReference type="PRINTS" id="PR00465">
    <property type="entry name" value="EP450IV"/>
</dbReference>
<dbReference type="PANTHER" id="PTHR24305">
    <property type="entry name" value="CYTOCHROME P450"/>
    <property type="match status" value="1"/>
</dbReference>
<name>A0A284R8A8_ARMOS</name>
<dbReference type="GO" id="GO:0020037">
    <property type="term" value="F:heme binding"/>
    <property type="evidence" value="ECO:0007669"/>
    <property type="project" value="InterPro"/>
</dbReference>
<evidence type="ECO:0000256" key="11">
    <source>
        <dbReference type="ARBA" id="ARBA00023033"/>
    </source>
</evidence>
<keyword evidence="7 13" id="KW-0479">Metal-binding</keyword>
<dbReference type="Pfam" id="PF00067">
    <property type="entry name" value="p450"/>
    <property type="match status" value="1"/>
</dbReference>
<dbReference type="GO" id="GO:0004497">
    <property type="term" value="F:monooxygenase activity"/>
    <property type="evidence" value="ECO:0007669"/>
    <property type="project" value="UniProtKB-KW"/>
</dbReference>
<evidence type="ECO:0000256" key="9">
    <source>
        <dbReference type="ARBA" id="ARBA00023002"/>
    </source>
</evidence>
<dbReference type="InterPro" id="IPR002403">
    <property type="entry name" value="Cyt_P450_E_grp-IV"/>
</dbReference>
<evidence type="ECO:0000256" key="1">
    <source>
        <dbReference type="ARBA" id="ARBA00001971"/>
    </source>
</evidence>
<dbReference type="PANTHER" id="PTHR24305:SF166">
    <property type="entry name" value="CYTOCHROME P450 12A4, MITOCHONDRIAL-RELATED"/>
    <property type="match status" value="1"/>
</dbReference>
<proteinExistence type="inferred from homology"/>
<feature type="binding site" description="axial binding residue" evidence="13">
    <location>
        <position position="498"/>
    </location>
    <ligand>
        <name>heme</name>
        <dbReference type="ChEBI" id="CHEBI:30413"/>
    </ligand>
    <ligandPart>
        <name>Fe</name>
        <dbReference type="ChEBI" id="CHEBI:18248"/>
    </ligandPart>
</feature>
<evidence type="ECO:0000256" key="15">
    <source>
        <dbReference type="SAM" id="Coils"/>
    </source>
</evidence>
<dbReference type="InterPro" id="IPR036396">
    <property type="entry name" value="Cyt_P450_sf"/>
</dbReference>
<keyword evidence="6" id="KW-0812">Transmembrane</keyword>
<dbReference type="OMA" id="GHEWIMR"/>